<dbReference type="Proteomes" id="UP000028488">
    <property type="component" value="Chromosome"/>
</dbReference>
<sequence>MWPTHWPAVARDIAEALDAAIVAARASDAAALTEATEELAALPAEQVGAVLSGVVRELLETLHPDGLTGEDVQDVLTRCARAAALWFPAVDVDSLVTVLTGALGVADVEENPRRPERAVEAAILVIADLLSAAEVPADGYVRRALDEIARAETVEMP</sequence>
<dbReference type="AlphaFoldDB" id="A0A076ERR1"/>
<gene>
    <name evidence="1" type="ORF">EP51_30550</name>
</gene>
<accession>A0A076ERR1</accession>
<name>A0A076ERR1_RHOOP</name>
<dbReference type="eggNOG" id="ENOG503379Q">
    <property type="taxonomic scope" value="Bacteria"/>
</dbReference>
<dbReference type="RefSeq" id="WP_112300039.1">
    <property type="nucleotide sequence ID" value="NZ_CP008947.1"/>
</dbReference>
<dbReference type="EMBL" id="CP008947">
    <property type="protein sequence ID" value="AII08730.1"/>
    <property type="molecule type" value="Genomic_DNA"/>
</dbReference>
<organism evidence="1 2">
    <name type="scientific">Rhodococcus opacus</name>
    <name type="common">Nocardia opaca</name>
    <dbReference type="NCBI Taxonomy" id="37919"/>
    <lineage>
        <taxon>Bacteria</taxon>
        <taxon>Bacillati</taxon>
        <taxon>Actinomycetota</taxon>
        <taxon>Actinomycetes</taxon>
        <taxon>Mycobacteriales</taxon>
        <taxon>Nocardiaceae</taxon>
        <taxon>Rhodococcus</taxon>
    </lineage>
</organism>
<protein>
    <submittedName>
        <fullName evidence="1">Uncharacterized protein</fullName>
    </submittedName>
</protein>
<reference evidence="1 2" key="1">
    <citation type="submission" date="2014-07" db="EMBL/GenBank/DDBJ databases">
        <title>Genome Sequence of Rhodococcus opacus Strain R7, a Biodegrader of Mono- and Polycyclic Aromatic Hydrocarbons.</title>
        <authorList>
            <person name="Di Gennaro P."/>
            <person name="Zampolli J."/>
            <person name="Presti I."/>
            <person name="Cappelletti M."/>
            <person name="D'Ursi P."/>
            <person name="Orro A."/>
            <person name="Mezzelani A."/>
            <person name="Milanesi L."/>
        </authorList>
    </citation>
    <scope>NUCLEOTIDE SEQUENCE [LARGE SCALE GENOMIC DNA]</scope>
    <source>
        <strain evidence="1 2">R7</strain>
    </source>
</reference>
<evidence type="ECO:0000313" key="1">
    <source>
        <dbReference type="EMBL" id="AII08730.1"/>
    </source>
</evidence>
<evidence type="ECO:0000313" key="2">
    <source>
        <dbReference type="Proteomes" id="UP000028488"/>
    </source>
</evidence>
<proteinExistence type="predicted"/>